<evidence type="ECO:0008006" key="3">
    <source>
        <dbReference type="Google" id="ProtNLM"/>
    </source>
</evidence>
<dbReference type="RefSeq" id="WP_263745630.1">
    <property type="nucleotide sequence ID" value="NZ_JAOWRF010000171.1"/>
</dbReference>
<keyword evidence="2" id="KW-1185">Reference proteome</keyword>
<organism evidence="1 2">
    <name type="scientific">Plectonema radiosum NIES-515</name>
    <dbReference type="NCBI Taxonomy" id="2986073"/>
    <lineage>
        <taxon>Bacteria</taxon>
        <taxon>Bacillati</taxon>
        <taxon>Cyanobacteriota</taxon>
        <taxon>Cyanophyceae</taxon>
        <taxon>Oscillatoriophycideae</taxon>
        <taxon>Oscillatoriales</taxon>
        <taxon>Microcoleaceae</taxon>
        <taxon>Plectonema</taxon>
    </lineage>
</organism>
<dbReference type="EMBL" id="JAOWRF010000171">
    <property type="protein sequence ID" value="MCV3214082.1"/>
    <property type="molecule type" value="Genomic_DNA"/>
</dbReference>
<gene>
    <name evidence="1" type="ORF">OGM63_11260</name>
</gene>
<evidence type="ECO:0000313" key="2">
    <source>
        <dbReference type="Proteomes" id="UP001526143"/>
    </source>
</evidence>
<dbReference type="Proteomes" id="UP001526143">
    <property type="component" value="Unassembled WGS sequence"/>
</dbReference>
<proteinExistence type="predicted"/>
<comment type="caution">
    <text evidence="1">The sequence shown here is derived from an EMBL/GenBank/DDBJ whole genome shotgun (WGS) entry which is preliminary data.</text>
</comment>
<evidence type="ECO:0000313" key="1">
    <source>
        <dbReference type="EMBL" id="MCV3214082.1"/>
    </source>
</evidence>
<accession>A0ABT3AY79</accession>
<name>A0ABT3AY79_9CYAN</name>
<protein>
    <recommendedName>
        <fullName evidence="3">Transposase</fullName>
    </recommendedName>
</protein>
<reference evidence="1 2" key="1">
    <citation type="submission" date="2022-10" db="EMBL/GenBank/DDBJ databases">
        <title>Identification of biosynthetic pathway for the production of the potent trypsin inhibitor radiosumin.</title>
        <authorList>
            <person name="Fewer D.P."/>
            <person name="Delbaje E."/>
            <person name="Ouyang X."/>
            <person name="Agostino P.D."/>
            <person name="Wahlsten M."/>
            <person name="Jokela J."/>
            <person name="Permi P."/>
            <person name="Haapaniemi E."/>
            <person name="Koistinen H."/>
        </authorList>
    </citation>
    <scope>NUCLEOTIDE SEQUENCE [LARGE SCALE GENOMIC DNA]</scope>
    <source>
        <strain evidence="1 2">NIES-515</strain>
    </source>
</reference>
<sequence>MKSISQDRCAGDGSYGENQAILDLGKVKGYEQTWIYSVLQVNKVHPPARSQLILTQNNLYNI</sequence>